<feature type="compositionally biased region" description="Basic and acidic residues" evidence="1">
    <location>
        <begin position="20"/>
        <end position="31"/>
    </location>
</feature>
<accession>A0A067TMB7</accession>
<evidence type="ECO:0000313" key="4">
    <source>
        <dbReference type="Proteomes" id="UP000027222"/>
    </source>
</evidence>
<dbReference type="PROSITE" id="PS50181">
    <property type="entry name" value="FBOX"/>
    <property type="match status" value="1"/>
</dbReference>
<feature type="region of interest" description="Disordered" evidence="1">
    <location>
        <begin position="1"/>
        <end position="36"/>
    </location>
</feature>
<dbReference type="OrthoDB" id="2322499at2759"/>
<protein>
    <recommendedName>
        <fullName evidence="2">F-box domain-containing protein</fullName>
    </recommendedName>
</protein>
<evidence type="ECO:0000256" key="1">
    <source>
        <dbReference type="SAM" id="MobiDB-lite"/>
    </source>
</evidence>
<keyword evidence="4" id="KW-1185">Reference proteome</keyword>
<organism evidence="3 4">
    <name type="scientific">Galerina marginata (strain CBS 339.88)</name>
    <dbReference type="NCBI Taxonomy" id="685588"/>
    <lineage>
        <taxon>Eukaryota</taxon>
        <taxon>Fungi</taxon>
        <taxon>Dikarya</taxon>
        <taxon>Basidiomycota</taxon>
        <taxon>Agaricomycotina</taxon>
        <taxon>Agaricomycetes</taxon>
        <taxon>Agaricomycetidae</taxon>
        <taxon>Agaricales</taxon>
        <taxon>Agaricineae</taxon>
        <taxon>Strophariaceae</taxon>
        <taxon>Galerina</taxon>
    </lineage>
</organism>
<name>A0A067TMB7_GALM3</name>
<sequence length="650" mass="73708">MEISKEGSDSVCGGGSTGKRKADGAPEERPAAKKRHGGLQFVKMPMAVLFKIFAHLEPLDLLYLARTTKNLRKSLMTRWSAPLWKTARSNVPGPQPSSNKPCMPDCPPDLSEPQYADLLFEDDCNFCGVNPEFTCKKSWTARIRSCFECQWNGTHFISKDDCKPSNDSPADLICWLPTMEREFERNLGVPIKTKTLWEKEYKKAKKKKDWLIQNQEKQKLIATHAASCEAWFNKVHSYRRQAYVALFQQRKTAVVEYIEKLGWGEELSKLSGRNTKPQDTSAVENACMEPLCCSRLEIFINRFMGNAKEKRLNMERETFLTDFKQEYESFIATLPVNIVYPVISDVLQDPVIRRIIGSGPGPLTPVAKTNFVSLFSSVGRRWQRTIEDKLTSLVAAACGDAHGPAPETVIDLATTWFTCSKCDTVLRYPLVLMHDCATHVDADWGGAGLDADWAIVRRLFQRVPWNSLGYITFHRKVPASITKVLEICHVDPTTTTAQEMDRANHILECITCNDPHEGRPTMIWSRMVHHWHYTHAKKGVMKVELLNDSEKTLVQAQRSEIQARRVAKRDYKGLICSHCRLTGNMVDLTKHLVACRGRPQPTDKDIVPVVDEDPVPDIYWLWPPREEPAPTPGLAISGDGLPMDEDDMYL</sequence>
<dbReference type="SUPFAM" id="SSF81383">
    <property type="entry name" value="F-box domain"/>
    <property type="match status" value="1"/>
</dbReference>
<feature type="domain" description="F-box" evidence="2">
    <location>
        <begin position="38"/>
        <end position="87"/>
    </location>
</feature>
<dbReference type="InterPro" id="IPR001810">
    <property type="entry name" value="F-box_dom"/>
</dbReference>
<proteinExistence type="predicted"/>
<reference evidence="4" key="1">
    <citation type="journal article" date="2014" name="Proc. Natl. Acad. Sci. U.S.A.">
        <title>Extensive sampling of basidiomycete genomes demonstrates inadequacy of the white-rot/brown-rot paradigm for wood decay fungi.</title>
        <authorList>
            <person name="Riley R."/>
            <person name="Salamov A.A."/>
            <person name="Brown D.W."/>
            <person name="Nagy L.G."/>
            <person name="Floudas D."/>
            <person name="Held B.W."/>
            <person name="Levasseur A."/>
            <person name="Lombard V."/>
            <person name="Morin E."/>
            <person name="Otillar R."/>
            <person name="Lindquist E.A."/>
            <person name="Sun H."/>
            <person name="LaButti K.M."/>
            <person name="Schmutz J."/>
            <person name="Jabbour D."/>
            <person name="Luo H."/>
            <person name="Baker S.E."/>
            <person name="Pisabarro A.G."/>
            <person name="Walton J.D."/>
            <person name="Blanchette R.A."/>
            <person name="Henrissat B."/>
            <person name="Martin F."/>
            <person name="Cullen D."/>
            <person name="Hibbett D.S."/>
            <person name="Grigoriev I.V."/>
        </authorList>
    </citation>
    <scope>NUCLEOTIDE SEQUENCE [LARGE SCALE GENOMIC DNA]</scope>
    <source>
        <strain evidence="4">CBS 339.88</strain>
    </source>
</reference>
<evidence type="ECO:0000259" key="2">
    <source>
        <dbReference type="PROSITE" id="PS50181"/>
    </source>
</evidence>
<dbReference type="AlphaFoldDB" id="A0A067TMB7"/>
<dbReference type="EMBL" id="KL142368">
    <property type="protein sequence ID" value="KDR84321.1"/>
    <property type="molecule type" value="Genomic_DNA"/>
</dbReference>
<dbReference type="HOGENOM" id="CLU_010790_2_1_1"/>
<dbReference type="InterPro" id="IPR036047">
    <property type="entry name" value="F-box-like_dom_sf"/>
</dbReference>
<dbReference type="Proteomes" id="UP000027222">
    <property type="component" value="Unassembled WGS sequence"/>
</dbReference>
<evidence type="ECO:0000313" key="3">
    <source>
        <dbReference type="EMBL" id="KDR84321.1"/>
    </source>
</evidence>
<gene>
    <name evidence="3" type="ORF">GALMADRAFT_87235</name>
</gene>
<dbReference type="STRING" id="685588.A0A067TMB7"/>
<feature type="region of interest" description="Disordered" evidence="1">
    <location>
        <begin position="630"/>
        <end position="650"/>
    </location>
</feature>